<feature type="transmembrane region" description="Helical" evidence="9">
    <location>
        <begin position="282"/>
        <end position="308"/>
    </location>
</feature>
<keyword evidence="12" id="KW-1185">Reference proteome</keyword>
<evidence type="ECO:0000313" key="12">
    <source>
        <dbReference type="Proteomes" id="UP001210130"/>
    </source>
</evidence>
<feature type="domain" description="ABC transmembrane type-1" evidence="10">
    <location>
        <begin position="105"/>
        <end position="305"/>
    </location>
</feature>
<evidence type="ECO:0000256" key="7">
    <source>
        <dbReference type="ARBA" id="ARBA00023136"/>
    </source>
</evidence>
<feature type="transmembrane region" description="Helical" evidence="9">
    <location>
        <begin position="140"/>
        <end position="166"/>
    </location>
</feature>
<keyword evidence="6 9" id="KW-1133">Transmembrane helix</keyword>
<comment type="subcellular location">
    <subcellularLocation>
        <location evidence="1">Cell inner membrane</location>
        <topology evidence="1">Multi-pass membrane protein</topology>
    </subcellularLocation>
    <subcellularLocation>
        <location evidence="9">Cell membrane</location>
        <topology evidence="9">Multi-pass membrane protein</topology>
    </subcellularLocation>
</comment>
<gene>
    <name evidence="11" type="ORF">OR613_06505</name>
</gene>
<feature type="transmembrane region" description="Helical" evidence="9">
    <location>
        <begin position="236"/>
        <end position="257"/>
    </location>
</feature>
<name>A0AAJ5UG54_9ENTR</name>
<evidence type="ECO:0000256" key="2">
    <source>
        <dbReference type="ARBA" id="ARBA00022448"/>
    </source>
</evidence>
<dbReference type="PANTHER" id="PTHR43163">
    <property type="entry name" value="DIPEPTIDE TRANSPORT SYSTEM PERMEASE PROTEIN DPPB-RELATED"/>
    <property type="match status" value="1"/>
</dbReference>
<feature type="transmembrane region" description="Helical" evidence="9">
    <location>
        <begin position="16"/>
        <end position="37"/>
    </location>
</feature>
<keyword evidence="3" id="KW-1003">Cell membrane</keyword>
<dbReference type="EMBL" id="CP112887">
    <property type="protein sequence ID" value="WBW62572.1"/>
    <property type="molecule type" value="Genomic_DNA"/>
</dbReference>
<evidence type="ECO:0000256" key="5">
    <source>
        <dbReference type="ARBA" id="ARBA00022692"/>
    </source>
</evidence>
<evidence type="ECO:0000256" key="4">
    <source>
        <dbReference type="ARBA" id="ARBA00022519"/>
    </source>
</evidence>
<evidence type="ECO:0000256" key="8">
    <source>
        <dbReference type="ARBA" id="ARBA00024202"/>
    </source>
</evidence>
<dbReference type="RefSeq" id="WP_131048784.1">
    <property type="nucleotide sequence ID" value="NZ_CP041247.1"/>
</dbReference>
<dbReference type="AlphaFoldDB" id="A0AAJ5UG54"/>
<dbReference type="Proteomes" id="UP001210130">
    <property type="component" value="Chromosome"/>
</dbReference>
<keyword evidence="4" id="KW-0997">Cell inner membrane</keyword>
<evidence type="ECO:0000256" key="6">
    <source>
        <dbReference type="ARBA" id="ARBA00022989"/>
    </source>
</evidence>
<accession>A0AAJ5UG54</accession>
<keyword evidence="5 9" id="KW-0812">Transmembrane</keyword>
<dbReference type="Gene3D" id="1.10.3720.10">
    <property type="entry name" value="MetI-like"/>
    <property type="match status" value="1"/>
</dbReference>
<evidence type="ECO:0000256" key="1">
    <source>
        <dbReference type="ARBA" id="ARBA00004429"/>
    </source>
</evidence>
<dbReference type="SUPFAM" id="SSF161098">
    <property type="entry name" value="MetI-like"/>
    <property type="match status" value="1"/>
</dbReference>
<dbReference type="PANTHER" id="PTHR43163:SF6">
    <property type="entry name" value="DIPEPTIDE TRANSPORT SYSTEM PERMEASE PROTEIN DPPB-RELATED"/>
    <property type="match status" value="1"/>
</dbReference>
<dbReference type="InterPro" id="IPR000515">
    <property type="entry name" value="MetI-like"/>
</dbReference>
<dbReference type="GO" id="GO:0055085">
    <property type="term" value="P:transmembrane transport"/>
    <property type="evidence" value="ECO:0007669"/>
    <property type="project" value="InterPro"/>
</dbReference>
<feature type="transmembrane region" description="Helical" evidence="9">
    <location>
        <begin position="178"/>
        <end position="197"/>
    </location>
</feature>
<protein>
    <submittedName>
        <fullName evidence="11">ABC transporter permease</fullName>
    </submittedName>
</protein>
<evidence type="ECO:0000256" key="3">
    <source>
        <dbReference type="ARBA" id="ARBA00022475"/>
    </source>
</evidence>
<evidence type="ECO:0000313" key="11">
    <source>
        <dbReference type="EMBL" id="WBW62572.1"/>
    </source>
</evidence>
<reference evidence="11 12" key="1">
    <citation type="journal article" date="2023" name="Microbiol. Resour. Announc.">
        <title>Complete Genome Sequence of the First Colistin-Resistant Raoultella electrica Strain.</title>
        <authorList>
            <person name="Aldeia C."/>
            <person name="Campos-Madueno E.I."/>
            <person name="Sendi P."/>
            <person name="Endimiani A."/>
        </authorList>
    </citation>
    <scope>NUCLEOTIDE SEQUENCE [LARGE SCALE GENOMIC DNA]</scope>
    <source>
        <strain evidence="11 12">S2-IND-01-C</strain>
    </source>
</reference>
<comment type="similarity">
    <text evidence="8">Belongs to the binding-protein-dependent transport system permease family. OppBC subfamily.</text>
</comment>
<evidence type="ECO:0000256" key="9">
    <source>
        <dbReference type="RuleBase" id="RU363032"/>
    </source>
</evidence>
<dbReference type="InterPro" id="IPR035906">
    <property type="entry name" value="MetI-like_sf"/>
</dbReference>
<dbReference type="GO" id="GO:0005886">
    <property type="term" value="C:plasma membrane"/>
    <property type="evidence" value="ECO:0007669"/>
    <property type="project" value="UniProtKB-SubCell"/>
</dbReference>
<proteinExistence type="inferred from homology"/>
<feature type="transmembrane region" description="Helical" evidence="9">
    <location>
        <begin position="109"/>
        <end position="128"/>
    </location>
</feature>
<dbReference type="CDD" id="cd06261">
    <property type="entry name" value="TM_PBP2"/>
    <property type="match status" value="1"/>
</dbReference>
<evidence type="ECO:0000259" key="10">
    <source>
        <dbReference type="PROSITE" id="PS50928"/>
    </source>
</evidence>
<organism evidence="11 12">
    <name type="scientific">Klebsiella electrica</name>
    <dbReference type="NCBI Taxonomy" id="1259973"/>
    <lineage>
        <taxon>Bacteria</taxon>
        <taxon>Pseudomonadati</taxon>
        <taxon>Pseudomonadota</taxon>
        <taxon>Gammaproteobacteria</taxon>
        <taxon>Enterobacterales</taxon>
        <taxon>Enterobacteriaceae</taxon>
        <taxon>Klebsiella/Raoultella group</taxon>
        <taxon>Klebsiella</taxon>
    </lineage>
</organism>
<sequence>MMPGLAVSLKGGAKRLLTIVAVLWGAATLTFIAVKLIPGDPVSIIIGGGDAVVDPAFRAELIRKFGLDQPLWVQYLRYCGQALSGDPGISYQFRQPVVSVIGAALKQTLPLALSALVLALTLAIVNALATSGRQHRLRGLLSGVELILLSTPVYWIGILLLTIFSFKLQWFPVTGNEGIASLVLPALTLSLPLTAIFSQVLRDGLEEALAQPFALTVRTRGVSETRLRLLHALRHGALALSTLTGTLLAGVLGGSILTETVFGRAGIGQITLLAIENRDMPLVLGIVMFSAFLFVVINLILDALYLLIDPRLGVKESTDEQ</sequence>
<dbReference type="Pfam" id="PF00528">
    <property type="entry name" value="BPD_transp_1"/>
    <property type="match status" value="1"/>
</dbReference>
<dbReference type="PROSITE" id="PS50928">
    <property type="entry name" value="ABC_TM1"/>
    <property type="match status" value="1"/>
</dbReference>
<keyword evidence="2 9" id="KW-0813">Transport</keyword>
<keyword evidence="7 9" id="KW-0472">Membrane</keyword>